<dbReference type="Proteomes" id="UP001183682">
    <property type="component" value="Unassembled WGS sequence"/>
</dbReference>
<proteinExistence type="predicted"/>
<name>A0A376H8F4_ENTGA</name>
<organism evidence="2 3">
    <name type="scientific">Enterococcus gallinarum</name>
    <dbReference type="NCBI Taxonomy" id="1353"/>
    <lineage>
        <taxon>Bacteria</taxon>
        <taxon>Bacillati</taxon>
        <taxon>Bacillota</taxon>
        <taxon>Bacilli</taxon>
        <taxon>Lactobacillales</taxon>
        <taxon>Enterococcaceae</taxon>
        <taxon>Enterococcus</taxon>
    </lineage>
</organism>
<evidence type="ECO:0000313" key="3">
    <source>
        <dbReference type="Proteomes" id="UP000254807"/>
    </source>
</evidence>
<dbReference type="AlphaFoldDB" id="A0A376H8F4"/>
<dbReference type="Proteomes" id="UP000254807">
    <property type="component" value="Unassembled WGS sequence"/>
</dbReference>
<dbReference type="RefSeq" id="WP_010817840.1">
    <property type="nucleotide sequence ID" value="NZ_CAKODH010000019.1"/>
</dbReference>
<evidence type="ECO:0000313" key="1">
    <source>
        <dbReference type="EMBL" id="MDT2691405.1"/>
    </source>
</evidence>
<reference evidence="2 3" key="1">
    <citation type="submission" date="2018-06" db="EMBL/GenBank/DDBJ databases">
        <authorList>
            <consortium name="Pathogen Informatics"/>
            <person name="Doyle S."/>
        </authorList>
    </citation>
    <scope>NUCLEOTIDE SEQUENCE [LARGE SCALE GENOMIC DNA]</scope>
    <source>
        <strain evidence="2 3">NCTC12360</strain>
    </source>
</reference>
<evidence type="ECO:0000313" key="2">
    <source>
        <dbReference type="EMBL" id="STD84419.1"/>
    </source>
</evidence>
<evidence type="ECO:0008006" key="4">
    <source>
        <dbReference type="Google" id="ProtNLM"/>
    </source>
</evidence>
<gene>
    <name evidence="2" type="ORF">NCTC12360_02957</name>
    <name evidence="1" type="ORF">P7E30_14610</name>
</gene>
<sequence length="105" mass="12234">MKTTFTQINGYSEATAQKFIKSNVPTQCTTSFIETQYEYVDRQRTDNITGYKLWFVQEGLNPFTVKFEKEPTLPPFLSIVEFDNLQGIEIRNNVYFKADGFKVVK</sequence>
<reference evidence="1" key="2">
    <citation type="submission" date="2023-03" db="EMBL/GenBank/DDBJ databases">
        <authorList>
            <person name="Shen W."/>
            <person name="Cai J."/>
        </authorList>
    </citation>
    <scope>NUCLEOTIDE SEQUENCE</scope>
    <source>
        <strain evidence="1">K69-2</strain>
    </source>
</reference>
<keyword evidence="3" id="KW-1185">Reference proteome</keyword>
<accession>A0A376H8F4</accession>
<protein>
    <recommendedName>
        <fullName evidence="4">SuB0782 undefined product 764400:764714 forward MW:11955</fullName>
    </recommendedName>
</protein>
<dbReference type="OrthoDB" id="2167828at2"/>
<dbReference type="EMBL" id="UFYW01000001">
    <property type="protein sequence ID" value="STD84419.1"/>
    <property type="molecule type" value="Genomic_DNA"/>
</dbReference>
<dbReference type="EMBL" id="JARPZN010000014">
    <property type="protein sequence ID" value="MDT2691405.1"/>
    <property type="molecule type" value="Genomic_DNA"/>
</dbReference>